<comment type="caution">
    <text evidence="2">The sequence shown here is derived from an EMBL/GenBank/DDBJ whole genome shotgun (WGS) entry which is preliminary data.</text>
</comment>
<dbReference type="InterPro" id="IPR052514">
    <property type="entry name" value="SAM-dependent_MTase"/>
</dbReference>
<dbReference type="EMBL" id="QASA01000001">
    <property type="protein sequence ID" value="RDC61456.1"/>
    <property type="molecule type" value="Genomic_DNA"/>
</dbReference>
<dbReference type="PANTHER" id="PTHR34203:SF15">
    <property type="entry name" value="SLL1173 PROTEIN"/>
    <property type="match status" value="1"/>
</dbReference>
<dbReference type="RefSeq" id="WP_115371045.1">
    <property type="nucleotide sequence ID" value="NZ_QASA01000001.1"/>
</dbReference>
<reference evidence="2 3" key="1">
    <citation type="submission" date="2018-04" db="EMBL/GenBank/DDBJ databases">
        <title>Adhaeribacter sp. HMF7616 genome sequencing and assembly.</title>
        <authorList>
            <person name="Kang H."/>
            <person name="Kang J."/>
            <person name="Cha I."/>
            <person name="Kim H."/>
            <person name="Joh K."/>
        </authorList>
    </citation>
    <scope>NUCLEOTIDE SEQUENCE [LARGE SCALE GENOMIC DNA]</scope>
    <source>
        <strain evidence="2 3">HMF7616</strain>
    </source>
</reference>
<sequence length="270" mass="31049">MFNYIKNKLKKYKQRRTFQEYGFKLKTFHLPDDGEIQYAQWTHPFEGEKQIDQDEVNFIKNYIKPGDFVIDIGAHTGDSTIPLALAAGSTGCVLALEPNKYVFKILEKNAALNSDKTNIIPLNFASTIKNEKLTFYYSDASFCNGGDPGLIKKNHLYPLEVEGKNLTNYLKSNYADLLPRLSFLKVDAEGFDKEIIKTVKDLLLKHKTTLLSECYVGLSPEDRFEYFELLTTMGYQLYRLDGLFSNKMTPIDNKTKMLTPKHFDFLALMK</sequence>
<accession>A0A369QE20</accession>
<dbReference type="Proteomes" id="UP000253919">
    <property type="component" value="Unassembled WGS sequence"/>
</dbReference>
<gene>
    <name evidence="2" type="ORF">AHMF7616_00035</name>
</gene>
<protein>
    <recommendedName>
        <fullName evidence="1">Methyltransferase FkbM domain-containing protein</fullName>
    </recommendedName>
</protein>
<dbReference type="OrthoDB" id="930965at2"/>
<organism evidence="2 3">
    <name type="scientific">Adhaeribacter pallidiroseus</name>
    <dbReference type="NCBI Taxonomy" id="2072847"/>
    <lineage>
        <taxon>Bacteria</taxon>
        <taxon>Pseudomonadati</taxon>
        <taxon>Bacteroidota</taxon>
        <taxon>Cytophagia</taxon>
        <taxon>Cytophagales</taxon>
        <taxon>Hymenobacteraceae</taxon>
        <taxon>Adhaeribacter</taxon>
    </lineage>
</organism>
<proteinExistence type="predicted"/>
<dbReference type="Pfam" id="PF05050">
    <property type="entry name" value="Methyltransf_21"/>
    <property type="match status" value="1"/>
</dbReference>
<evidence type="ECO:0000313" key="3">
    <source>
        <dbReference type="Proteomes" id="UP000253919"/>
    </source>
</evidence>
<feature type="domain" description="Methyltransferase FkbM" evidence="1">
    <location>
        <begin position="71"/>
        <end position="237"/>
    </location>
</feature>
<dbReference type="PANTHER" id="PTHR34203">
    <property type="entry name" value="METHYLTRANSFERASE, FKBM FAMILY PROTEIN"/>
    <property type="match status" value="1"/>
</dbReference>
<dbReference type="InterPro" id="IPR006342">
    <property type="entry name" value="FkbM_mtfrase"/>
</dbReference>
<keyword evidence="3" id="KW-1185">Reference proteome</keyword>
<name>A0A369QE20_9BACT</name>
<dbReference type="Gene3D" id="3.40.50.150">
    <property type="entry name" value="Vaccinia Virus protein VP39"/>
    <property type="match status" value="1"/>
</dbReference>
<evidence type="ECO:0000313" key="2">
    <source>
        <dbReference type="EMBL" id="RDC61456.1"/>
    </source>
</evidence>
<dbReference type="InterPro" id="IPR029063">
    <property type="entry name" value="SAM-dependent_MTases_sf"/>
</dbReference>
<dbReference type="SUPFAM" id="SSF53335">
    <property type="entry name" value="S-adenosyl-L-methionine-dependent methyltransferases"/>
    <property type="match status" value="1"/>
</dbReference>
<evidence type="ECO:0000259" key="1">
    <source>
        <dbReference type="Pfam" id="PF05050"/>
    </source>
</evidence>
<dbReference type="NCBIfam" id="TIGR01444">
    <property type="entry name" value="fkbM_fam"/>
    <property type="match status" value="1"/>
</dbReference>
<dbReference type="AlphaFoldDB" id="A0A369QE20"/>